<evidence type="ECO:0000313" key="2">
    <source>
        <dbReference type="EMBL" id="CAF2747405.1"/>
    </source>
</evidence>
<dbReference type="EMBL" id="CAJNVT010000200">
    <property type="protein sequence ID" value="CAF2747405.1"/>
    <property type="molecule type" value="Genomic_DNA"/>
</dbReference>
<reference evidence="2" key="1">
    <citation type="submission" date="2021-02" db="EMBL/GenBank/DDBJ databases">
        <authorList>
            <person name="Bekaert M."/>
        </authorList>
    </citation>
    <scope>NUCLEOTIDE SEQUENCE</scope>
    <source>
        <strain evidence="2">IoA-00</strain>
    </source>
</reference>
<dbReference type="Pfam" id="PF23055">
    <property type="entry name" value="DUF7041"/>
    <property type="match status" value="1"/>
</dbReference>
<sequence length="288" mass="32347">MEAELSLSGEDVEVAIVDIKAPEFITSRPEFWFILVENSFEKYKINKNNAIFCDPLAALHLSVVLRLSKKDLLCNSYERLKKALLQLFQKSKTELLEELSESKSMIGKPSKHLEELRLIGKNLPIEAMGALIDYLTTLISSGTVSAIEGGSPKNERSKPEHGVNDLQKHEFEYPLLLCRLANHPPRIDSRETELSGQAPKATKTINLRYTEEKGFLKTQSGLSVSGSLTEKQESHSFHVKVDVSNPFVHRLLKEFPGLVSLKKVCRPTKIPSEIHHSIDTGVHLLLLE</sequence>
<proteinExistence type="predicted"/>
<feature type="domain" description="DUF7041" evidence="1">
    <location>
        <begin position="22"/>
        <end position="99"/>
    </location>
</feature>
<evidence type="ECO:0000313" key="3">
    <source>
        <dbReference type="Proteomes" id="UP000675881"/>
    </source>
</evidence>
<name>A0A817FDU0_LEPSM</name>
<dbReference type="Proteomes" id="UP000675881">
    <property type="component" value="Unassembled WGS sequence"/>
</dbReference>
<comment type="caution">
    <text evidence="2">The sequence shown here is derived from an EMBL/GenBank/DDBJ whole genome shotgun (WGS) entry which is preliminary data.</text>
</comment>
<dbReference type="InterPro" id="IPR055469">
    <property type="entry name" value="DUF7041"/>
</dbReference>
<evidence type="ECO:0000259" key="1">
    <source>
        <dbReference type="Pfam" id="PF23055"/>
    </source>
</evidence>
<organism evidence="2 3">
    <name type="scientific">Lepeophtheirus salmonis</name>
    <name type="common">Salmon louse</name>
    <name type="synonym">Caligus salmonis</name>
    <dbReference type="NCBI Taxonomy" id="72036"/>
    <lineage>
        <taxon>Eukaryota</taxon>
        <taxon>Metazoa</taxon>
        <taxon>Ecdysozoa</taxon>
        <taxon>Arthropoda</taxon>
        <taxon>Crustacea</taxon>
        <taxon>Multicrustacea</taxon>
        <taxon>Hexanauplia</taxon>
        <taxon>Copepoda</taxon>
        <taxon>Siphonostomatoida</taxon>
        <taxon>Caligidae</taxon>
        <taxon>Lepeophtheirus</taxon>
    </lineage>
</organism>
<accession>A0A817FDU0</accession>
<gene>
    <name evidence="2" type="ORF">LSAA_356</name>
</gene>
<protein>
    <submittedName>
        <fullName evidence="2">(salmon louse) hypothetical protein</fullName>
    </submittedName>
</protein>
<keyword evidence="3" id="KW-1185">Reference proteome</keyword>
<dbReference type="AlphaFoldDB" id="A0A817FDU0"/>